<reference evidence="2 3" key="1">
    <citation type="submission" date="2017-09" db="EMBL/GenBank/DDBJ databases">
        <title>Genome sequencing of Besnoitia besnoiti strain Bb-Ger1.</title>
        <authorList>
            <person name="Schares G."/>
            <person name="Venepally P."/>
            <person name="Lorenzi H.A."/>
        </authorList>
    </citation>
    <scope>NUCLEOTIDE SEQUENCE [LARGE SCALE GENOMIC DNA]</scope>
    <source>
        <strain evidence="2 3">Bb-Ger1</strain>
    </source>
</reference>
<feature type="region of interest" description="Disordered" evidence="1">
    <location>
        <begin position="608"/>
        <end position="634"/>
    </location>
</feature>
<gene>
    <name evidence="2" type="ORF">BESB_025060</name>
</gene>
<dbReference type="VEuPathDB" id="ToxoDB:BESB_025060"/>
<dbReference type="GeneID" id="40307566"/>
<accession>A0A2A9M834</accession>
<evidence type="ECO:0000313" key="2">
    <source>
        <dbReference type="EMBL" id="PFH31540.1"/>
    </source>
</evidence>
<organism evidence="2 3">
    <name type="scientific">Besnoitia besnoiti</name>
    <name type="common">Apicomplexan protozoan</name>
    <dbReference type="NCBI Taxonomy" id="94643"/>
    <lineage>
        <taxon>Eukaryota</taxon>
        <taxon>Sar</taxon>
        <taxon>Alveolata</taxon>
        <taxon>Apicomplexa</taxon>
        <taxon>Conoidasida</taxon>
        <taxon>Coccidia</taxon>
        <taxon>Eucoccidiorida</taxon>
        <taxon>Eimeriorina</taxon>
        <taxon>Sarcocystidae</taxon>
        <taxon>Besnoitia</taxon>
    </lineage>
</organism>
<dbReference type="Proteomes" id="UP000224006">
    <property type="component" value="Unassembled WGS sequence"/>
</dbReference>
<feature type="region of interest" description="Disordered" evidence="1">
    <location>
        <begin position="260"/>
        <end position="285"/>
    </location>
</feature>
<sequence>MNSASQHARLFALRSASHPAVFLPQAAAPRRSTSVAAPQATALRRPSRQNGVFLNGAVDCGDKRPTGALRSFSSPGSFSAPALAASPPCLHSRERFIRSPRLAGGAPRTAVTAFGASPSAGALGHPLSRDSDDSEAFPEAGKDNHEEAGDEGSPRSAEEELMREAARRPARRAGDRGWWYGALQQAFQREIREWFVQKKQGTLFHVWDPPGVVFASTKLVKSGVTPPPLPHWYFPAAVDERQLRLSPSLHSLFGLNRNASKGDGDSHASRADAGLDDEAQAESATREKTFPTCSLFFLSSSKSSAGFLMQQVVLHPETLYVAVAPDYDALFTLLRLAARAFCMDPYGFQQFPNLRVVCTHPLHVPSFFPNNLVNEVYIHLSDLPRSVAAASTSRCPLLSPSFLPRLYPRLQAGAAVFVGLETPPAAPGSPAGDSQGGPCVPNDRAMTSVSGEAHREPAVPEGVGRASTQAQGAGQPLQQLWEGQETRRGERSLAQGAATADRDYAAPMRSQEMHLLRVLRSCECVAGVENAEWLPGRLADRARSAGARGITLGGARADAHLRGHRRSRYGGRTPSKQEFLFALEGCEWPEGAEERANLAVHSPLSASELESPSCGELQPLADGLGPDDTTQRDELLSATPHSSGEMEGGIPQGFPCEGCEAEAGALSRFPGYQSKEPTSVDESDGWLGLGSFQPIRWGRPLLGVLRNVERSGVARSPRHGNPQSAENEDDCSVRSGDEDSPLHSRNPTSAPASGDGHRCKPMTHEQASCHLHSPGQGNAQRKTGPKAGATLLRLATGGRILIREKSCDDEHDSYKNPSQSASQKEQPTAGGTLFFLKAEEARGLDTTGKGPERISREPVAGTTFSYIKLRKQAPSLPNFRFLEHCMLLRRTHTTFYTYT</sequence>
<dbReference type="KEGG" id="bbes:BESB_025060"/>
<comment type="caution">
    <text evidence="2">The sequence shown here is derived from an EMBL/GenBank/DDBJ whole genome shotgun (WGS) entry which is preliminary data.</text>
</comment>
<feature type="region of interest" description="Disordered" evidence="1">
    <location>
        <begin position="806"/>
        <end position="828"/>
    </location>
</feature>
<dbReference type="EMBL" id="NWUJ01000014">
    <property type="protein sequence ID" value="PFH31540.1"/>
    <property type="molecule type" value="Genomic_DNA"/>
</dbReference>
<feature type="region of interest" description="Disordered" evidence="1">
    <location>
        <begin position="116"/>
        <end position="168"/>
    </location>
</feature>
<feature type="region of interest" description="Disordered" evidence="1">
    <location>
        <begin position="713"/>
        <end position="784"/>
    </location>
</feature>
<keyword evidence="3" id="KW-1185">Reference proteome</keyword>
<name>A0A2A9M834_BESBE</name>
<feature type="compositionally biased region" description="Basic and acidic residues" evidence="1">
    <location>
        <begin position="731"/>
        <end position="742"/>
    </location>
</feature>
<feature type="compositionally biased region" description="Polar residues" evidence="1">
    <location>
        <begin position="815"/>
        <end position="826"/>
    </location>
</feature>
<feature type="compositionally biased region" description="Low complexity" evidence="1">
    <location>
        <begin position="428"/>
        <end position="438"/>
    </location>
</feature>
<feature type="compositionally biased region" description="Basic and acidic residues" evidence="1">
    <location>
        <begin position="260"/>
        <end position="270"/>
    </location>
</feature>
<dbReference type="OrthoDB" id="361856at2759"/>
<dbReference type="RefSeq" id="XP_029215549.1">
    <property type="nucleotide sequence ID" value="XM_029361194.1"/>
</dbReference>
<evidence type="ECO:0000313" key="3">
    <source>
        <dbReference type="Proteomes" id="UP000224006"/>
    </source>
</evidence>
<feature type="compositionally biased region" description="Basic and acidic residues" evidence="1">
    <location>
        <begin position="140"/>
        <end position="168"/>
    </location>
</feature>
<protein>
    <submittedName>
        <fullName evidence="2">Uncharacterized protein</fullName>
    </submittedName>
</protein>
<feature type="region of interest" description="Disordered" evidence="1">
    <location>
        <begin position="425"/>
        <end position="476"/>
    </location>
</feature>
<dbReference type="AlphaFoldDB" id="A0A2A9M834"/>
<proteinExistence type="predicted"/>
<evidence type="ECO:0000256" key="1">
    <source>
        <dbReference type="SAM" id="MobiDB-lite"/>
    </source>
</evidence>